<keyword evidence="3" id="KW-1185">Reference proteome</keyword>
<evidence type="ECO:0000313" key="2">
    <source>
        <dbReference type="EMBL" id="ACL41916.1"/>
    </source>
</evidence>
<dbReference type="KEGG" id="ach:Achl_3965"/>
<feature type="region of interest" description="Disordered" evidence="1">
    <location>
        <begin position="1"/>
        <end position="29"/>
    </location>
</feature>
<sequence>MTLPDRQPQGIPSGGQFASNTHAEPDVTLPRSANRFADIDDVRDLDAAASAALNPLLLPDATDHDAENAEQVRDEWMTRREQIFAVKRRTESDAYAERLEIQADELLERAARANLRNIADRLLEEYPTAATLTLSRDYDDGNLAIYVESVRDSEGADLRNHDDVRDAAQELVIEYSSRQLNRFVDDGPVNLAEAAAWHRNTSR</sequence>
<accession>B8HHL9</accession>
<geneLocation type="plasmid" evidence="2 3">
    <name>pACHL01</name>
</geneLocation>
<dbReference type="RefSeq" id="WP_012622933.1">
    <property type="nucleotide sequence ID" value="NC_011879.1"/>
</dbReference>
<evidence type="ECO:0000313" key="3">
    <source>
        <dbReference type="Proteomes" id="UP000002505"/>
    </source>
</evidence>
<dbReference type="AlphaFoldDB" id="B8HHL9"/>
<evidence type="ECO:0000256" key="1">
    <source>
        <dbReference type="SAM" id="MobiDB-lite"/>
    </source>
</evidence>
<keyword evidence="2" id="KW-0614">Plasmid</keyword>
<reference evidence="2" key="1">
    <citation type="submission" date="2009-01" db="EMBL/GenBank/DDBJ databases">
        <title>Complete sequence of plasmid1 of Arthrobacter chlorophenolicus A6.</title>
        <authorList>
            <consortium name="US DOE Joint Genome Institute"/>
            <person name="Lucas S."/>
            <person name="Copeland A."/>
            <person name="Lapidus A."/>
            <person name="Glavina del Rio T."/>
            <person name="Tice H."/>
            <person name="Bruce D."/>
            <person name="Goodwin L."/>
            <person name="Pitluck S."/>
            <person name="Goltsman E."/>
            <person name="Clum A."/>
            <person name="Larimer F."/>
            <person name="Land M."/>
            <person name="Hauser L."/>
            <person name="Kyrpides N."/>
            <person name="Mikhailova N."/>
            <person name="Jansson J."/>
            <person name="Richardson P."/>
        </authorList>
    </citation>
    <scope>NUCLEOTIDE SEQUENCE [LARGE SCALE GENOMIC DNA]</scope>
    <source>
        <strain evidence="2">A6</strain>
        <plasmid evidence="2">pACHL01</plasmid>
    </source>
</reference>
<dbReference type="Proteomes" id="UP000002505">
    <property type="component" value="Plasmid pACHL01"/>
</dbReference>
<name>B8HHL9_PSECP</name>
<gene>
    <name evidence="2" type="ordered locus">Achl_3965</name>
</gene>
<organism evidence="2 3">
    <name type="scientific">Pseudarthrobacter chlorophenolicus (strain ATCC 700700 / DSM 12829 / CIP 107037 / JCM 12360 / KCTC 9906 / NCIMB 13794 / A6)</name>
    <name type="common">Arthrobacter chlorophenolicus</name>
    <dbReference type="NCBI Taxonomy" id="452863"/>
    <lineage>
        <taxon>Bacteria</taxon>
        <taxon>Bacillati</taxon>
        <taxon>Actinomycetota</taxon>
        <taxon>Actinomycetes</taxon>
        <taxon>Micrococcales</taxon>
        <taxon>Micrococcaceae</taxon>
        <taxon>Pseudarthrobacter</taxon>
    </lineage>
</organism>
<protein>
    <submittedName>
        <fullName evidence="2">Uncharacterized protein</fullName>
    </submittedName>
</protein>
<dbReference type="EMBL" id="CP001342">
    <property type="protein sequence ID" value="ACL41916.1"/>
    <property type="molecule type" value="Genomic_DNA"/>
</dbReference>
<dbReference type="HOGENOM" id="CLU_1346631_0_0_11"/>
<proteinExistence type="predicted"/>